<accession>A0ABD3Q3F0</accession>
<evidence type="ECO:0000313" key="2">
    <source>
        <dbReference type="EMBL" id="KAL3794878.1"/>
    </source>
</evidence>
<feature type="region of interest" description="Disordered" evidence="1">
    <location>
        <begin position="1"/>
        <end position="26"/>
    </location>
</feature>
<reference evidence="2 3" key="1">
    <citation type="submission" date="2024-10" db="EMBL/GenBank/DDBJ databases">
        <title>Updated reference genomes for cyclostephanoid diatoms.</title>
        <authorList>
            <person name="Roberts W.R."/>
            <person name="Alverson A.J."/>
        </authorList>
    </citation>
    <scope>NUCLEOTIDE SEQUENCE [LARGE SCALE GENOMIC DNA]</scope>
    <source>
        <strain evidence="2 3">AJA010-31</strain>
    </source>
</reference>
<gene>
    <name evidence="2" type="ORF">ACHAWO_007652</name>
</gene>
<organism evidence="2 3">
    <name type="scientific">Cyclotella atomus</name>
    <dbReference type="NCBI Taxonomy" id="382360"/>
    <lineage>
        <taxon>Eukaryota</taxon>
        <taxon>Sar</taxon>
        <taxon>Stramenopiles</taxon>
        <taxon>Ochrophyta</taxon>
        <taxon>Bacillariophyta</taxon>
        <taxon>Coscinodiscophyceae</taxon>
        <taxon>Thalassiosirophycidae</taxon>
        <taxon>Stephanodiscales</taxon>
        <taxon>Stephanodiscaceae</taxon>
        <taxon>Cyclotella</taxon>
    </lineage>
</organism>
<name>A0ABD3Q3F0_9STRA</name>
<dbReference type="AlphaFoldDB" id="A0ABD3Q3F0"/>
<proteinExistence type="predicted"/>
<dbReference type="InterPro" id="IPR029063">
    <property type="entry name" value="SAM-dependent_MTases_sf"/>
</dbReference>
<comment type="caution">
    <text evidence="2">The sequence shown here is derived from an EMBL/GenBank/DDBJ whole genome shotgun (WGS) entry which is preliminary data.</text>
</comment>
<feature type="compositionally biased region" description="Polar residues" evidence="1">
    <location>
        <begin position="14"/>
        <end position="25"/>
    </location>
</feature>
<evidence type="ECO:0000313" key="3">
    <source>
        <dbReference type="Proteomes" id="UP001530400"/>
    </source>
</evidence>
<sequence>MFSLRKRSTEITEESQAPLMSSRPTSCRRHHTDLTCAFAIVLSLFNGVGGNNIPGDISVLSEIQHLVLSGRLTDARRIANDCLVNNEDQSSEYGMIPLCPANEDIIQTYKQSSAAFYKNENYLDLIKDSMPQGFNHSNASGDAIQSSACWDGSTSTPTSLFGMGAALSDATRWNECCSFYTSRQKKAKCFDPRNPTSHLCCYFSFGLDNHLSLPALKEPHVTIRLGEHSTDSATRHFIDLEQEGQLSLYDVSGVLWPSGYLLGLCLNDPVFCGIPEIIDLTQQESFTLALELGAGIGFPSIAFAKLMSTQLSQYSGKTCHGSDVCMTRERVPIVVAADSSRSSLSLIVRNSHHNSVGHLVNVSETDHMSNDSLAKLLQRYYHNEDGFDLIFGSSLQAFFDGTSNSNAILWQALDLLLSRSNSGAIVVMAHVRSGNERIEVPENRECNSFELLRRISGDIFLMSTRDGKTSDFELVVLKRKGDSYSYSSIMK</sequence>
<dbReference type="SUPFAM" id="SSF53335">
    <property type="entry name" value="S-adenosyl-L-methionine-dependent methyltransferases"/>
    <property type="match status" value="1"/>
</dbReference>
<evidence type="ECO:0000256" key="1">
    <source>
        <dbReference type="SAM" id="MobiDB-lite"/>
    </source>
</evidence>
<dbReference type="Gene3D" id="3.40.50.150">
    <property type="entry name" value="Vaccinia Virus protein VP39"/>
    <property type="match status" value="1"/>
</dbReference>
<keyword evidence="3" id="KW-1185">Reference proteome</keyword>
<protein>
    <submittedName>
        <fullName evidence="2">Uncharacterized protein</fullName>
    </submittedName>
</protein>
<dbReference type="EMBL" id="JALLPJ020000340">
    <property type="protein sequence ID" value="KAL3794878.1"/>
    <property type="molecule type" value="Genomic_DNA"/>
</dbReference>
<dbReference type="Proteomes" id="UP001530400">
    <property type="component" value="Unassembled WGS sequence"/>
</dbReference>